<sequence length="148" mass="16940">MSLHTTDRYDDIIDLHHHRSRTHPPLSMHQRAAQFMPFAALSGYEDILRETARTLESRTELESDAQELLNRRLNTVISRLPQRTRISISYFQPDDAREDADGGAYRSVDGEVTGYRQSARALVMQDGAEISCDNIVQLDIREHENSAE</sequence>
<gene>
    <name evidence="1" type="ORF">GSD1FS_1017</name>
</gene>
<dbReference type="AlphaFoldDB" id="A0A7K1J5D4"/>
<dbReference type="EMBL" id="WNLP01000004">
    <property type="protein sequence ID" value="MUH59680.1"/>
    <property type="molecule type" value="Genomic_DNA"/>
</dbReference>
<evidence type="ECO:0000313" key="2">
    <source>
        <dbReference type="Proteomes" id="UP000487882"/>
    </source>
</evidence>
<dbReference type="Proteomes" id="UP000487882">
    <property type="component" value="Unassembled WGS sequence"/>
</dbReference>
<protein>
    <submittedName>
        <fullName evidence="1">UMUC-like DNA-repair protein</fullName>
    </submittedName>
</protein>
<accession>A0A7K1J5D4</accession>
<organism evidence="1 2">
    <name type="scientific">Bifidobacterium canis</name>
    <dbReference type="NCBI Taxonomy" id="2610880"/>
    <lineage>
        <taxon>Bacteria</taxon>
        <taxon>Bacillati</taxon>
        <taxon>Actinomycetota</taxon>
        <taxon>Actinomycetes</taxon>
        <taxon>Bifidobacteriales</taxon>
        <taxon>Bifidobacteriaceae</taxon>
        <taxon>Bifidobacterium</taxon>
    </lineage>
</organism>
<comment type="caution">
    <text evidence="1">The sequence shown here is derived from an EMBL/GenBank/DDBJ whole genome shotgun (WGS) entry which is preliminary data.</text>
</comment>
<evidence type="ECO:0000313" key="1">
    <source>
        <dbReference type="EMBL" id="MUH59680.1"/>
    </source>
</evidence>
<proteinExistence type="predicted"/>
<name>A0A7K1J5D4_9BIFI</name>
<dbReference type="RefSeq" id="WP_155588639.1">
    <property type="nucleotide sequence ID" value="NZ_WNLP01000004.1"/>
</dbReference>
<reference evidence="1 2" key="1">
    <citation type="submission" date="2019-09" db="EMBL/GenBank/DDBJ databases">
        <title>Bifidobacterium canis sp. nov., isolated from the digestive tract of German Shepherd dog puppy.</title>
        <authorList>
            <person name="Bunesova V."/>
        </authorList>
    </citation>
    <scope>NUCLEOTIDE SEQUENCE [LARGE SCALE GENOMIC DNA]</scope>
    <source>
        <strain evidence="1 2">GSD1FS</strain>
    </source>
</reference>
<keyword evidence="2" id="KW-1185">Reference proteome</keyword>